<keyword evidence="4 5" id="KW-0472">Membrane</keyword>
<name>A0A2D2CYR0_METT3</name>
<protein>
    <submittedName>
        <fullName evidence="7">GtrA family protein</fullName>
    </submittedName>
</protein>
<proteinExistence type="predicted"/>
<gene>
    <name evidence="7" type="ORF">CQW49_08225</name>
</gene>
<evidence type="ECO:0000256" key="3">
    <source>
        <dbReference type="ARBA" id="ARBA00022989"/>
    </source>
</evidence>
<evidence type="ECO:0000259" key="6">
    <source>
        <dbReference type="Pfam" id="PF04138"/>
    </source>
</evidence>
<keyword evidence="2 5" id="KW-0812">Transmembrane</keyword>
<evidence type="ECO:0000256" key="1">
    <source>
        <dbReference type="ARBA" id="ARBA00004141"/>
    </source>
</evidence>
<organism evidence="7 8">
    <name type="scientific">Methylosinus trichosporium (strain ATCC 35070 / NCIMB 11131 / UNIQEM 75 / OB3b)</name>
    <dbReference type="NCBI Taxonomy" id="595536"/>
    <lineage>
        <taxon>Bacteria</taxon>
        <taxon>Pseudomonadati</taxon>
        <taxon>Pseudomonadota</taxon>
        <taxon>Alphaproteobacteria</taxon>
        <taxon>Hyphomicrobiales</taxon>
        <taxon>Methylocystaceae</taxon>
        <taxon>Methylosinus</taxon>
    </lineage>
</organism>
<reference evidence="8" key="1">
    <citation type="submission" date="2017-10" db="EMBL/GenBank/DDBJ databases">
        <title>Completed PacBio SMRT sequence of Methylosinus trichosporium OB3b reveals presence of a third large plasmid.</title>
        <authorList>
            <person name="Charles T.C."/>
            <person name="Lynch M.D.J."/>
            <person name="Heil J.R."/>
            <person name="Cheng J."/>
        </authorList>
    </citation>
    <scope>NUCLEOTIDE SEQUENCE [LARGE SCALE GENOMIC DNA]</scope>
    <source>
        <strain evidence="8">OB3b</strain>
    </source>
</reference>
<dbReference type="Pfam" id="PF04138">
    <property type="entry name" value="GtrA_DPMS_TM"/>
    <property type="match status" value="1"/>
</dbReference>
<dbReference type="KEGG" id="mtw:CQW49_08225"/>
<dbReference type="Proteomes" id="UP000230709">
    <property type="component" value="Chromosome"/>
</dbReference>
<keyword evidence="8" id="KW-1185">Reference proteome</keyword>
<dbReference type="InterPro" id="IPR007267">
    <property type="entry name" value="GtrA_DPMS_TM"/>
</dbReference>
<evidence type="ECO:0000256" key="5">
    <source>
        <dbReference type="SAM" id="Phobius"/>
    </source>
</evidence>
<dbReference type="STRING" id="595536.GCA_000178815_03501"/>
<dbReference type="GO" id="GO:0000271">
    <property type="term" value="P:polysaccharide biosynthetic process"/>
    <property type="evidence" value="ECO:0007669"/>
    <property type="project" value="InterPro"/>
</dbReference>
<comment type="subcellular location">
    <subcellularLocation>
        <location evidence="1">Membrane</location>
        <topology evidence="1">Multi-pass membrane protein</topology>
    </subcellularLocation>
</comment>
<sequence>MTVLQMAIGNALFTSRFSKFVLTSGIAAIVNIASRWVINHYTSFELAIVLSFCFGVSTAYFLGRQFVFERSRRNMIEEFARFITVNLLALVFAFAISVGFAKRIFPLIGFNWHVEDLSHLIGVAAPAVTSYFGHRIYTFRPSSATSGQAG</sequence>
<feature type="transmembrane region" description="Helical" evidence="5">
    <location>
        <begin position="20"/>
        <end position="38"/>
    </location>
</feature>
<evidence type="ECO:0000256" key="4">
    <source>
        <dbReference type="ARBA" id="ARBA00023136"/>
    </source>
</evidence>
<dbReference type="RefSeq" id="WP_003615308.1">
    <property type="nucleotide sequence ID" value="NZ_ADVE02000001.1"/>
</dbReference>
<dbReference type="EMBL" id="CP023737">
    <property type="protein sequence ID" value="ATQ67881.1"/>
    <property type="molecule type" value="Genomic_DNA"/>
</dbReference>
<keyword evidence="3 5" id="KW-1133">Transmembrane helix</keyword>
<feature type="transmembrane region" description="Helical" evidence="5">
    <location>
        <begin position="44"/>
        <end position="62"/>
    </location>
</feature>
<dbReference type="GO" id="GO:0016020">
    <property type="term" value="C:membrane"/>
    <property type="evidence" value="ECO:0007669"/>
    <property type="project" value="UniProtKB-SubCell"/>
</dbReference>
<dbReference type="AlphaFoldDB" id="A0A2D2CYR0"/>
<evidence type="ECO:0000256" key="2">
    <source>
        <dbReference type="ARBA" id="ARBA00022692"/>
    </source>
</evidence>
<evidence type="ECO:0000313" key="8">
    <source>
        <dbReference type="Proteomes" id="UP000230709"/>
    </source>
</evidence>
<feature type="transmembrane region" description="Helical" evidence="5">
    <location>
        <begin position="83"/>
        <end position="105"/>
    </location>
</feature>
<accession>A0A2D2CYR0</accession>
<feature type="domain" description="GtrA/DPMS transmembrane" evidence="6">
    <location>
        <begin position="19"/>
        <end position="139"/>
    </location>
</feature>
<evidence type="ECO:0000313" key="7">
    <source>
        <dbReference type="EMBL" id="ATQ67881.1"/>
    </source>
</evidence>